<organism evidence="2 3">
    <name type="scientific">Trichogramma brassicae</name>
    <dbReference type="NCBI Taxonomy" id="86971"/>
    <lineage>
        <taxon>Eukaryota</taxon>
        <taxon>Metazoa</taxon>
        <taxon>Ecdysozoa</taxon>
        <taxon>Arthropoda</taxon>
        <taxon>Hexapoda</taxon>
        <taxon>Insecta</taxon>
        <taxon>Pterygota</taxon>
        <taxon>Neoptera</taxon>
        <taxon>Endopterygota</taxon>
        <taxon>Hymenoptera</taxon>
        <taxon>Apocrita</taxon>
        <taxon>Proctotrupomorpha</taxon>
        <taxon>Chalcidoidea</taxon>
        <taxon>Trichogrammatidae</taxon>
        <taxon>Trichogramma</taxon>
    </lineage>
</organism>
<feature type="region of interest" description="Disordered" evidence="1">
    <location>
        <begin position="22"/>
        <end position="126"/>
    </location>
</feature>
<keyword evidence="3" id="KW-1185">Reference proteome</keyword>
<evidence type="ECO:0000313" key="3">
    <source>
        <dbReference type="Proteomes" id="UP000479190"/>
    </source>
</evidence>
<evidence type="ECO:0000256" key="1">
    <source>
        <dbReference type="SAM" id="MobiDB-lite"/>
    </source>
</evidence>
<feature type="compositionally biased region" description="Low complexity" evidence="1">
    <location>
        <begin position="69"/>
        <end position="95"/>
    </location>
</feature>
<evidence type="ECO:0000313" key="2">
    <source>
        <dbReference type="EMBL" id="CAB0041026.1"/>
    </source>
</evidence>
<dbReference type="AlphaFoldDB" id="A0A6H5IUA4"/>
<dbReference type="Proteomes" id="UP000479190">
    <property type="component" value="Unassembled WGS sequence"/>
</dbReference>
<proteinExistence type="predicted"/>
<reference evidence="2 3" key="1">
    <citation type="submission" date="2020-02" db="EMBL/GenBank/DDBJ databases">
        <authorList>
            <person name="Ferguson B K."/>
        </authorList>
    </citation>
    <scope>NUCLEOTIDE SEQUENCE [LARGE SCALE GENOMIC DNA]</scope>
</reference>
<feature type="compositionally biased region" description="Low complexity" evidence="1">
    <location>
        <begin position="48"/>
        <end position="60"/>
    </location>
</feature>
<name>A0A6H5IUA4_9HYME</name>
<gene>
    <name evidence="2" type="ORF">TBRA_LOCUS12712</name>
</gene>
<accession>A0A6H5IUA4</accession>
<dbReference type="EMBL" id="CADCXV010001083">
    <property type="protein sequence ID" value="CAB0041026.1"/>
    <property type="molecule type" value="Genomic_DNA"/>
</dbReference>
<sequence length="126" mass="13430">MQTSGGVHGGPRRPFEFRITCTDFGEEDRPSTPSSPSPLRPGRRSEARGAAASIAPSSPSTFETRSTRRGGTTSSPRSSEFARPSTSRRSSTATSKPECWNTTPMMAEPVGSITKGTMDAQADPEH</sequence>
<protein>
    <submittedName>
        <fullName evidence="2">Uncharacterized protein</fullName>
    </submittedName>
</protein>